<accession>A0A917TZF2</accession>
<protein>
    <submittedName>
        <fullName evidence="2">Uncharacterized protein</fullName>
    </submittedName>
</protein>
<keyword evidence="1" id="KW-0472">Membrane</keyword>
<feature type="transmembrane region" description="Helical" evidence="1">
    <location>
        <begin position="7"/>
        <end position="24"/>
    </location>
</feature>
<evidence type="ECO:0000313" key="2">
    <source>
        <dbReference type="EMBL" id="GGM42916.1"/>
    </source>
</evidence>
<sequence length="74" mass="8593">MAFFKDIGISISFIAVYVVTELLTKGQVIPLYHVFFFNENTLNISTIISKNLVTTTIGILFFWFGNYFLTFKRK</sequence>
<dbReference type="EMBL" id="BMLG01000032">
    <property type="protein sequence ID" value="GGM42916.1"/>
    <property type="molecule type" value="Genomic_DNA"/>
</dbReference>
<evidence type="ECO:0000256" key="1">
    <source>
        <dbReference type="SAM" id="Phobius"/>
    </source>
</evidence>
<reference evidence="2" key="1">
    <citation type="journal article" date="2014" name="Int. J. Syst. Evol. Microbiol.">
        <title>Complete genome sequence of Corynebacterium casei LMG S-19264T (=DSM 44701T), isolated from a smear-ripened cheese.</title>
        <authorList>
            <consortium name="US DOE Joint Genome Institute (JGI-PGF)"/>
            <person name="Walter F."/>
            <person name="Albersmeier A."/>
            <person name="Kalinowski J."/>
            <person name="Ruckert C."/>
        </authorList>
    </citation>
    <scope>NUCLEOTIDE SEQUENCE</scope>
    <source>
        <strain evidence="2">CGMCC 1.6333</strain>
    </source>
</reference>
<reference evidence="2" key="2">
    <citation type="submission" date="2020-09" db="EMBL/GenBank/DDBJ databases">
        <authorList>
            <person name="Sun Q."/>
            <person name="Zhou Y."/>
        </authorList>
    </citation>
    <scope>NUCLEOTIDE SEQUENCE</scope>
    <source>
        <strain evidence="2">CGMCC 1.6333</strain>
    </source>
</reference>
<evidence type="ECO:0000313" key="3">
    <source>
        <dbReference type="Proteomes" id="UP000618460"/>
    </source>
</evidence>
<keyword evidence="3" id="KW-1185">Reference proteome</keyword>
<comment type="caution">
    <text evidence="2">The sequence shown here is derived from an EMBL/GenBank/DDBJ whole genome shotgun (WGS) entry which is preliminary data.</text>
</comment>
<organism evidence="2 3">
    <name type="scientific">Paraliobacillus quinghaiensis</name>
    <dbReference type="NCBI Taxonomy" id="470815"/>
    <lineage>
        <taxon>Bacteria</taxon>
        <taxon>Bacillati</taxon>
        <taxon>Bacillota</taxon>
        <taxon>Bacilli</taxon>
        <taxon>Bacillales</taxon>
        <taxon>Bacillaceae</taxon>
        <taxon>Paraliobacillus</taxon>
    </lineage>
</organism>
<gene>
    <name evidence="2" type="ORF">GCM10011351_31060</name>
</gene>
<keyword evidence="1" id="KW-1133">Transmembrane helix</keyword>
<name>A0A917TZF2_9BACI</name>
<proteinExistence type="predicted"/>
<dbReference type="AlphaFoldDB" id="A0A917TZF2"/>
<feature type="transmembrane region" description="Helical" evidence="1">
    <location>
        <begin position="44"/>
        <end position="69"/>
    </location>
</feature>
<keyword evidence="1" id="KW-0812">Transmembrane</keyword>
<dbReference type="Proteomes" id="UP000618460">
    <property type="component" value="Unassembled WGS sequence"/>
</dbReference>